<proteinExistence type="predicted"/>
<dbReference type="AlphaFoldDB" id="A0AAV6UBK4"/>
<dbReference type="Proteomes" id="UP000827092">
    <property type="component" value="Unassembled WGS sequence"/>
</dbReference>
<protein>
    <submittedName>
        <fullName evidence="1">Uncharacterized protein</fullName>
    </submittedName>
</protein>
<evidence type="ECO:0000313" key="2">
    <source>
        <dbReference type="Proteomes" id="UP000827092"/>
    </source>
</evidence>
<reference evidence="1 2" key="1">
    <citation type="journal article" date="2022" name="Nat. Ecol. Evol.">
        <title>A masculinizing supergene underlies an exaggerated male reproductive morph in a spider.</title>
        <authorList>
            <person name="Hendrickx F."/>
            <person name="De Corte Z."/>
            <person name="Sonet G."/>
            <person name="Van Belleghem S.M."/>
            <person name="Kostlbacher S."/>
            <person name="Vangestel C."/>
        </authorList>
    </citation>
    <scope>NUCLEOTIDE SEQUENCE [LARGE SCALE GENOMIC DNA]</scope>
    <source>
        <strain evidence="1">W744_W776</strain>
    </source>
</reference>
<dbReference type="EMBL" id="JAFNEN010000498">
    <property type="protein sequence ID" value="KAG8181725.1"/>
    <property type="molecule type" value="Genomic_DNA"/>
</dbReference>
<evidence type="ECO:0000313" key="1">
    <source>
        <dbReference type="EMBL" id="KAG8181725.1"/>
    </source>
</evidence>
<gene>
    <name evidence="1" type="ORF">JTE90_028264</name>
</gene>
<sequence length="80" mass="9329">MSIGRQSGVIVSVKATPPSHWINFCGFYKIIQWQRLFNCDSERYVNRYRAVRRSEASSSVLKYFEIAGRHFALYLTSNYG</sequence>
<name>A0AAV6UBK4_9ARAC</name>
<comment type="caution">
    <text evidence="1">The sequence shown here is derived from an EMBL/GenBank/DDBJ whole genome shotgun (WGS) entry which is preliminary data.</text>
</comment>
<keyword evidence="2" id="KW-1185">Reference proteome</keyword>
<accession>A0AAV6UBK4</accession>
<organism evidence="1 2">
    <name type="scientific">Oedothorax gibbosus</name>
    <dbReference type="NCBI Taxonomy" id="931172"/>
    <lineage>
        <taxon>Eukaryota</taxon>
        <taxon>Metazoa</taxon>
        <taxon>Ecdysozoa</taxon>
        <taxon>Arthropoda</taxon>
        <taxon>Chelicerata</taxon>
        <taxon>Arachnida</taxon>
        <taxon>Araneae</taxon>
        <taxon>Araneomorphae</taxon>
        <taxon>Entelegynae</taxon>
        <taxon>Araneoidea</taxon>
        <taxon>Linyphiidae</taxon>
        <taxon>Erigoninae</taxon>
        <taxon>Oedothorax</taxon>
    </lineage>
</organism>